<proteinExistence type="inferred from homology"/>
<dbReference type="PIRSF" id="PIRSF006324">
    <property type="entry name" value="LeuE"/>
    <property type="match status" value="1"/>
</dbReference>
<keyword evidence="5 7" id="KW-1133">Transmembrane helix</keyword>
<organism evidence="8 9">
    <name type="scientific">Thalassospira alkalitolerans</name>
    <dbReference type="NCBI Taxonomy" id="1293890"/>
    <lineage>
        <taxon>Bacteria</taxon>
        <taxon>Pseudomonadati</taxon>
        <taxon>Pseudomonadota</taxon>
        <taxon>Alphaproteobacteria</taxon>
        <taxon>Rhodospirillales</taxon>
        <taxon>Thalassospiraceae</taxon>
        <taxon>Thalassospira</taxon>
    </lineage>
</organism>
<evidence type="ECO:0000256" key="4">
    <source>
        <dbReference type="ARBA" id="ARBA00022692"/>
    </source>
</evidence>
<feature type="transmembrane region" description="Helical" evidence="7">
    <location>
        <begin position="74"/>
        <end position="92"/>
    </location>
</feature>
<dbReference type="STRING" id="1293890.TALK_05270"/>
<feature type="transmembrane region" description="Helical" evidence="7">
    <location>
        <begin position="47"/>
        <end position="68"/>
    </location>
</feature>
<keyword evidence="4 7" id="KW-0812">Transmembrane</keyword>
<comment type="similarity">
    <text evidence="2">Belongs to the Rht family.</text>
</comment>
<feature type="transmembrane region" description="Helical" evidence="7">
    <location>
        <begin position="127"/>
        <end position="149"/>
    </location>
</feature>
<dbReference type="InterPro" id="IPR001123">
    <property type="entry name" value="LeuE-type"/>
</dbReference>
<keyword evidence="6 7" id="KW-0472">Membrane</keyword>
<dbReference type="RefSeq" id="WP_085616643.1">
    <property type="nucleotide sequence ID" value="NZ_JFKB01000003.1"/>
</dbReference>
<evidence type="ECO:0000313" key="8">
    <source>
        <dbReference type="EMBL" id="OSQ49032.1"/>
    </source>
</evidence>
<dbReference type="PANTHER" id="PTHR30086:SF14">
    <property type="entry name" value="HOMOSERINE_HOMOSERINE LACTONE EFFLUX PROTEIN"/>
    <property type="match status" value="1"/>
</dbReference>
<feature type="transmembrane region" description="Helical" evidence="7">
    <location>
        <begin position="161"/>
        <end position="184"/>
    </location>
</feature>
<protein>
    <submittedName>
        <fullName evidence="8">Homoserine lactone transporter</fullName>
    </submittedName>
</protein>
<sequence length="225" mass="24049">MAIETWLSFCALVSLMVATPGPSVLIGMSHSLRYGPRPTMITALGDVSANMIQMVIAAVGLGALLATSATAFGVVKWCGVGFLFVIGLMAILRKAKGSAGFDDNNDIETKKSPVFERARKRRLFSEGFLVAAGNPKAIAFFGALFPQFIDPTIDLAPQLVVLGATFVVFDYTFVMIYAMGAARLMLWLQRRGGKNVIGRVSGGVLIAAALLLSLIDMPESMTKPR</sequence>
<keyword evidence="3" id="KW-1003">Cell membrane</keyword>
<evidence type="ECO:0000256" key="6">
    <source>
        <dbReference type="ARBA" id="ARBA00023136"/>
    </source>
</evidence>
<dbReference type="AlphaFoldDB" id="A0A1Y2LGF4"/>
<dbReference type="GO" id="GO:0042970">
    <property type="term" value="F:homoserine transmembrane transporter activity"/>
    <property type="evidence" value="ECO:0007669"/>
    <property type="project" value="TreeGrafter"/>
</dbReference>
<feature type="transmembrane region" description="Helical" evidence="7">
    <location>
        <begin position="196"/>
        <end position="215"/>
    </location>
</feature>
<dbReference type="EMBL" id="JFKB01000003">
    <property type="protein sequence ID" value="OSQ49032.1"/>
    <property type="molecule type" value="Genomic_DNA"/>
</dbReference>
<evidence type="ECO:0000256" key="3">
    <source>
        <dbReference type="ARBA" id="ARBA00022475"/>
    </source>
</evidence>
<keyword evidence="9" id="KW-1185">Reference proteome</keyword>
<evidence type="ECO:0000256" key="2">
    <source>
        <dbReference type="ARBA" id="ARBA00007928"/>
    </source>
</evidence>
<evidence type="ECO:0000256" key="5">
    <source>
        <dbReference type="ARBA" id="ARBA00022989"/>
    </source>
</evidence>
<dbReference type="Pfam" id="PF01810">
    <property type="entry name" value="LysE"/>
    <property type="match status" value="1"/>
</dbReference>
<gene>
    <name evidence="8" type="ORF">TALK_05270</name>
</gene>
<dbReference type="GO" id="GO:0005886">
    <property type="term" value="C:plasma membrane"/>
    <property type="evidence" value="ECO:0007669"/>
    <property type="project" value="UniProtKB-SubCell"/>
</dbReference>
<name>A0A1Y2LGF4_9PROT</name>
<comment type="subcellular location">
    <subcellularLocation>
        <location evidence="1">Cell membrane</location>
        <topology evidence="1">Multi-pass membrane protein</topology>
    </subcellularLocation>
</comment>
<reference evidence="8 9" key="1">
    <citation type="submission" date="2014-03" db="EMBL/GenBank/DDBJ databases">
        <title>The draft genome sequence of Thalassospira alkalitolerans JCM 18968.</title>
        <authorList>
            <person name="Lai Q."/>
            <person name="Shao Z."/>
        </authorList>
    </citation>
    <scope>NUCLEOTIDE SEQUENCE [LARGE SCALE GENOMIC DNA]</scope>
    <source>
        <strain evidence="8 9">JCM 18968</strain>
    </source>
</reference>
<evidence type="ECO:0000256" key="7">
    <source>
        <dbReference type="SAM" id="Phobius"/>
    </source>
</evidence>
<comment type="caution">
    <text evidence="8">The sequence shown here is derived from an EMBL/GenBank/DDBJ whole genome shotgun (WGS) entry which is preliminary data.</text>
</comment>
<evidence type="ECO:0000313" key="9">
    <source>
        <dbReference type="Proteomes" id="UP000193396"/>
    </source>
</evidence>
<dbReference type="OrthoDB" id="9804822at2"/>
<evidence type="ECO:0000256" key="1">
    <source>
        <dbReference type="ARBA" id="ARBA00004651"/>
    </source>
</evidence>
<accession>A0A1Y2LGF4</accession>
<dbReference type="PANTHER" id="PTHR30086">
    <property type="entry name" value="ARGININE EXPORTER PROTEIN ARGO"/>
    <property type="match status" value="1"/>
</dbReference>
<dbReference type="Proteomes" id="UP000193396">
    <property type="component" value="Unassembled WGS sequence"/>
</dbReference>
<feature type="transmembrane region" description="Helical" evidence="7">
    <location>
        <begin position="6"/>
        <end position="26"/>
    </location>
</feature>